<protein>
    <recommendedName>
        <fullName evidence="2">DUF6311 domain-containing protein</fullName>
    </recommendedName>
</protein>
<proteinExistence type="predicted"/>
<name>A0A7K1FJ06_9ACTN</name>
<keyword evidence="4" id="KW-1185">Reference proteome</keyword>
<dbReference type="EMBL" id="WLYK01000002">
    <property type="protein sequence ID" value="MTD14107.1"/>
    <property type="molecule type" value="Genomic_DNA"/>
</dbReference>
<sequence length="645" mass="69294">MLTPDTELRQPTAGADPWRARWARSDLRHYLAAGAIATAVAIVYLRLWEARWSVPFYYSGDAVASLAHVKTTLQTGWYEYQPDLGAPYGQHYSDYPLSDDLHPALFKVFGLFTGNAPVVFNLYYVIGFPLAALTALWFLRRCGLRGFTAVALATLFAVAPYHFVRNENHLYLASYWAVPLGLGVVLDALRGRPLWGRRAGAPRVLDVLTGRGAGTVLMLVLVTLSSAYYGLFTVVLLIPAVIAGAIRTRDLRRTLGGVAAVVLIGVVEFLAMLPDRIYAAANGADTGALTRQPSEAMTLAFKIIALVLPAPGHPVDSLAALREKYITNFPYSSELPALGTIASVGFVALLLLPLVRAAGPRPAGERRTSPRRRTLTDLALLTWVGVLAGTFGGLGTLIAVFVTDNIRGWNRLSIFLMLLGLAAAGLASDAVADRWARRVRADDPGPGRQATRRITAAGLAAALLIVGVGDQDLTITVPPYAQAQTAWDNDAQFVAALEQRLPEGAMIFQLPYRAFPESEPLNGIPEADQLRLWLHSDTLRWSAGGIKGRPQTDWPSMVVSEGTSTMTTDLVSLGFAGIVVDRFSYQDGAAALERGLQQVLGDPVLNSPDNRYAFYDLAPVAGPGGPAGDAAQRAARAAEILGSGR</sequence>
<accession>A0A7K1FJ06</accession>
<evidence type="ECO:0000256" key="1">
    <source>
        <dbReference type="SAM" id="Phobius"/>
    </source>
</evidence>
<organism evidence="3 4">
    <name type="scientific">Nakamurella alba</name>
    <dbReference type="NCBI Taxonomy" id="2665158"/>
    <lineage>
        <taxon>Bacteria</taxon>
        <taxon>Bacillati</taxon>
        <taxon>Actinomycetota</taxon>
        <taxon>Actinomycetes</taxon>
        <taxon>Nakamurellales</taxon>
        <taxon>Nakamurellaceae</taxon>
        <taxon>Nakamurella</taxon>
    </lineage>
</organism>
<reference evidence="3 4" key="1">
    <citation type="submission" date="2019-11" db="EMBL/GenBank/DDBJ databases">
        <authorList>
            <person name="Jiang L.-Q."/>
        </authorList>
    </citation>
    <scope>NUCLEOTIDE SEQUENCE [LARGE SCALE GENOMIC DNA]</scope>
    <source>
        <strain evidence="3 4">YIM 132087</strain>
    </source>
</reference>
<dbReference type="AlphaFoldDB" id="A0A7K1FJ06"/>
<keyword evidence="1" id="KW-1133">Transmembrane helix</keyword>
<feature type="transmembrane region" description="Helical" evidence="1">
    <location>
        <begin position="337"/>
        <end position="357"/>
    </location>
</feature>
<evidence type="ECO:0000313" key="4">
    <source>
        <dbReference type="Proteomes" id="UP000460221"/>
    </source>
</evidence>
<feature type="transmembrane region" description="Helical" evidence="1">
    <location>
        <begin position="118"/>
        <end position="139"/>
    </location>
</feature>
<feature type="transmembrane region" description="Helical" evidence="1">
    <location>
        <begin position="414"/>
        <end position="432"/>
    </location>
</feature>
<feature type="transmembrane region" description="Helical" evidence="1">
    <location>
        <begin position="146"/>
        <end position="164"/>
    </location>
</feature>
<evidence type="ECO:0000259" key="2">
    <source>
        <dbReference type="Pfam" id="PF19830"/>
    </source>
</evidence>
<dbReference type="InterPro" id="IPR046278">
    <property type="entry name" value="DUF6311"/>
</dbReference>
<dbReference type="RefSeq" id="WP_154768134.1">
    <property type="nucleotide sequence ID" value="NZ_WLYK01000002.1"/>
</dbReference>
<feature type="transmembrane region" description="Helical" evidence="1">
    <location>
        <begin position="378"/>
        <end position="402"/>
    </location>
</feature>
<dbReference type="Pfam" id="PF19830">
    <property type="entry name" value="DUF6311"/>
    <property type="match status" value="1"/>
</dbReference>
<dbReference type="Proteomes" id="UP000460221">
    <property type="component" value="Unassembled WGS sequence"/>
</dbReference>
<comment type="caution">
    <text evidence="3">The sequence shown here is derived from an EMBL/GenBank/DDBJ whole genome shotgun (WGS) entry which is preliminary data.</text>
</comment>
<feature type="domain" description="DUF6311" evidence="2">
    <location>
        <begin position="105"/>
        <end position="271"/>
    </location>
</feature>
<feature type="transmembrane region" description="Helical" evidence="1">
    <location>
        <begin position="227"/>
        <end position="246"/>
    </location>
</feature>
<gene>
    <name evidence="3" type="ORF">GIS00_09135</name>
</gene>
<keyword evidence="1" id="KW-0812">Transmembrane</keyword>
<feature type="transmembrane region" description="Helical" evidence="1">
    <location>
        <begin position="29"/>
        <end position="48"/>
    </location>
</feature>
<feature type="transmembrane region" description="Helical" evidence="1">
    <location>
        <begin position="255"/>
        <end position="273"/>
    </location>
</feature>
<evidence type="ECO:0000313" key="3">
    <source>
        <dbReference type="EMBL" id="MTD14107.1"/>
    </source>
</evidence>
<keyword evidence="1" id="KW-0472">Membrane</keyword>